<comment type="similarity">
    <text evidence="3">Belongs to the long-chain O-acyltransferase family.</text>
</comment>
<evidence type="ECO:0000256" key="11">
    <source>
        <dbReference type="SAM" id="MobiDB-lite"/>
    </source>
</evidence>
<dbReference type="OrthoDB" id="7440981at2"/>
<dbReference type="Pfam" id="PF03007">
    <property type="entry name" value="WS_DGAT_cat"/>
    <property type="match status" value="1"/>
</dbReference>
<comment type="pathway">
    <text evidence="2">Lipid metabolism.</text>
</comment>
<dbReference type="GO" id="GO:0071731">
    <property type="term" value="P:response to nitric oxide"/>
    <property type="evidence" value="ECO:0007669"/>
    <property type="project" value="TreeGrafter"/>
</dbReference>
<evidence type="ECO:0000256" key="10">
    <source>
        <dbReference type="ARBA" id="ARBA00048109"/>
    </source>
</evidence>
<organism evidence="14 15">
    <name type="scientific">Reyranella soli</name>
    <dbReference type="NCBI Taxonomy" id="1230389"/>
    <lineage>
        <taxon>Bacteria</taxon>
        <taxon>Pseudomonadati</taxon>
        <taxon>Pseudomonadota</taxon>
        <taxon>Alphaproteobacteria</taxon>
        <taxon>Hyphomicrobiales</taxon>
        <taxon>Reyranellaceae</taxon>
        <taxon>Reyranella</taxon>
    </lineage>
</organism>
<dbReference type="NCBIfam" id="TIGR02946">
    <property type="entry name" value="acyl_WS_DGAT"/>
    <property type="match status" value="1"/>
</dbReference>
<dbReference type="InterPro" id="IPR009721">
    <property type="entry name" value="O-acyltransferase_WSD1_C"/>
</dbReference>
<reference evidence="14 15" key="1">
    <citation type="submission" date="2019-07" db="EMBL/GenBank/DDBJ databases">
        <title>Whole genome shotgun sequence of Reyranella soli NBRC 108950.</title>
        <authorList>
            <person name="Hosoyama A."/>
            <person name="Uohara A."/>
            <person name="Ohji S."/>
            <person name="Ichikawa N."/>
        </authorList>
    </citation>
    <scope>NUCLEOTIDE SEQUENCE [LARGE SCALE GENOMIC DNA]</scope>
    <source>
        <strain evidence="14 15">NBRC 108950</strain>
    </source>
</reference>
<keyword evidence="5" id="KW-0444">Lipid biosynthesis</keyword>
<dbReference type="GO" id="GO:0051701">
    <property type="term" value="P:biological process involved in interaction with host"/>
    <property type="evidence" value="ECO:0007669"/>
    <property type="project" value="TreeGrafter"/>
</dbReference>
<dbReference type="PANTHER" id="PTHR31650:SF1">
    <property type="entry name" value="WAX ESTER SYNTHASE_DIACYLGLYCEROL ACYLTRANSFERASE 4-RELATED"/>
    <property type="match status" value="1"/>
</dbReference>
<evidence type="ECO:0000256" key="8">
    <source>
        <dbReference type="ARBA" id="ARBA00023098"/>
    </source>
</evidence>
<protein>
    <recommendedName>
        <fullName evidence="4">diacylglycerol O-acyltransferase</fullName>
        <ecNumber evidence="4">2.3.1.20</ecNumber>
    </recommendedName>
</protein>
<dbReference type="InterPro" id="IPR004255">
    <property type="entry name" value="O-acyltransferase_WSD1_N"/>
</dbReference>
<gene>
    <name evidence="14" type="ORF">RSO01_52800</name>
</gene>
<dbReference type="EMBL" id="BKAJ01000094">
    <property type="protein sequence ID" value="GEP58114.1"/>
    <property type="molecule type" value="Genomic_DNA"/>
</dbReference>
<evidence type="ECO:0000256" key="3">
    <source>
        <dbReference type="ARBA" id="ARBA00009587"/>
    </source>
</evidence>
<evidence type="ECO:0000313" key="15">
    <source>
        <dbReference type="Proteomes" id="UP000321058"/>
    </source>
</evidence>
<dbReference type="AlphaFoldDB" id="A0A512NGN5"/>
<dbReference type="EC" id="2.3.1.20" evidence="4"/>
<dbReference type="InterPro" id="IPR014292">
    <property type="entry name" value="Acyl_transf_WS/DGAT"/>
</dbReference>
<comment type="pathway">
    <text evidence="1">Glycerolipid metabolism; triacylglycerol biosynthesis.</text>
</comment>
<comment type="catalytic activity">
    <reaction evidence="10">
        <text>an acyl-CoA + a 1,2-diacyl-sn-glycerol = a triacyl-sn-glycerol + CoA</text>
        <dbReference type="Rhea" id="RHEA:10868"/>
        <dbReference type="ChEBI" id="CHEBI:17815"/>
        <dbReference type="ChEBI" id="CHEBI:57287"/>
        <dbReference type="ChEBI" id="CHEBI:58342"/>
        <dbReference type="ChEBI" id="CHEBI:64615"/>
        <dbReference type="EC" id="2.3.1.20"/>
    </reaction>
</comment>
<dbReference type="GO" id="GO:0005886">
    <property type="term" value="C:plasma membrane"/>
    <property type="evidence" value="ECO:0007669"/>
    <property type="project" value="TreeGrafter"/>
</dbReference>
<dbReference type="GO" id="GO:0001666">
    <property type="term" value="P:response to hypoxia"/>
    <property type="evidence" value="ECO:0007669"/>
    <property type="project" value="TreeGrafter"/>
</dbReference>
<evidence type="ECO:0000313" key="14">
    <source>
        <dbReference type="EMBL" id="GEP58114.1"/>
    </source>
</evidence>
<feature type="domain" description="O-acyltransferase WSD1-like N-terminal" evidence="12">
    <location>
        <begin position="6"/>
        <end position="288"/>
    </location>
</feature>
<keyword evidence="7" id="KW-0319">Glycerol metabolism</keyword>
<evidence type="ECO:0000256" key="9">
    <source>
        <dbReference type="ARBA" id="ARBA00023315"/>
    </source>
</evidence>
<dbReference type="UniPathway" id="UPA00282"/>
<keyword evidence="8" id="KW-0443">Lipid metabolism</keyword>
<dbReference type="Proteomes" id="UP000321058">
    <property type="component" value="Unassembled WGS sequence"/>
</dbReference>
<name>A0A512NGN5_9HYPH</name>
<dbReference type="SUPFAM" id="SSF52777">
    <property type="entry name" value="CoA-dependent acyltransferases"/>
    <property type="match status" value="1"/>
</dbReference>
<comment type="caution">
    <text evidence="14">The sequence shown here is derived from an EMBL/GenBank/DDBJ whole genome shotgun (WGS) entry which is preliminary data.</text>
</comment>
<evidence type="ECO:0000256" key="1">
    <source>
        <dbReference type="ARBA" id="ARBA00004771"/>
    </source>
</evidence>
<evidence type="ECO:0000256" key="6">
    <source>
        <dbReference type="ARBA" id="ARBA00022679"/>
    </source>
</evidence>
<evidence type="ECO:0000256" key="2">
    <source>
        <dbReference type="ARBA" id="ARBA00005189"/>
    </source>
</evidence>
<proteinExistence type="inferred from homology"/>
<evidence type="ECO:0000256" key="7">
    <source>
        <dbReference type="ARBA" id="ARBA00022798"/>
    </source>
</evidence>
<feature type="region of interest" description="Disordered" evidence="11">
    <location>
        <begin position="165"/>
        <end position="187"/>
    </location>
</feature>
<sequence>MEQQQLSGIDASFLYLETPETPMHVAGLTYFELPPGFEGSFYQHFRRFFESRLHTIPIFSKRLAPSLYDLDHPGWVDADDLDLDYHLRETALPSPGTEEQLEEVIGRLHANTLDRSRPLWQFYVITGLENGQGVLYSKVHHAAIDGGAGMAINKALYDVTATPREVPPAAPKAASTNAAPSSPTAVDPVKGISDIMGNMMRQQLRMWQTASEIGTAMTNAFLAKPGEAGPKALATLQSMVNQLPTLNAPKTPFNATITRERSYAARTVSLSDAKAIAKASGTKLNDVVMAICAGALRRYLQEKGELPDKPLIAGVPISLRDPGDTRQNNQVSGMLCSIATDIADPVERLKAILKSSSESKQIAGTFRDAVPQDFAFVGAPILLQLIMLVYGRSGLADKLPMPMNVTISNVPGPPMPLYCAGAKVTALHPVSIPAHGAALNITVQSYMDALNFGLTADRRAVPDVGKLGDYLVDAANELKKAVVPN</sequence>
<evidence type="ECO:0000256" key="5">
    <source>
        <dbReference type="ARBA" id="ARBA00022516"/>
    </source>
</evidence>
<dbReference type="InterPro" id="IPR045034">
    <property type="entry name" value="O-acyltransferase_WSD1-like"/>
</dbReference>
<accession>A0A512NGN5</accession>
<keyword evidence="6 14" id="KW-0808">Transferase</keyword>
<feature type="domain" description="O-acyltransferase WSD1 C-terminal" evidence="13">
    <location>
        <begin position="329"/>
        <end position="479"/>
    </location>
</feature>
<evidence type="ECO:0000259" key="12">
    <source>
        <dbReference type="Pfam" id="PF03007"/>
    </source>
</evidence>
<evidence type="ECO:0000259" key="13">
    <source>
        <dbReference type="Pfam" id="PF06974"/>
    </source>
</evidence>
<dbReference type="GO" id="GO:0006071">
    <property type="term" value="P:glycerol metabolic process"/>
    <property type="evidence" value="ECO:0007669"/>
    <property type="project" value="UniProtKB-KW"/>
</dbReference>
<dbReference type="PANTHER" id="PTHR31650">
    <property type="entry name" value="O-ACYLTRANSFERASE (WSD1-LIKE) FAMILY PROTEIN"/>
    <property type="match status" value="1"/>
</dbReference>
<keyword evidence="9 14" id="KW-0012">Acyltransferase</keyword>
<dbReference type="GO" id="GO:0019432">
    <property type="term" value="P:triglyceride biosynthetic process"/>
    <property type="evidence" value="ECO:0007669"/>
    <property type="project" value="UniProtKB-UniPathway"/>
</dbReference>
<dbReference type="RefSeq" id="WP_147153041.1">
    <property type="nucleotide sequence ID" value="NZ_BKAJ01000094.1"/>
</dbReference>
<keyword evidence="15" id="KW-1185">Reference proteome</keyword>
<evidence type="ECO:0000256" key="4">
    <source>
        <dbReference type="ARBA" id="ARBA00013244"/>
    </source>
</evidence>
<dbReference type="Pfam" id="PF06974">
    <property type="entry name" value="WS_DGAT_C"/>
    <property type="match status" value="1"/>
</dbReference>
<dbReference type="GO" id="GO:0004144">
    <property type="term" value="F:diacylglycerol O-acyltransferase activity"/>
    <property type="evidence" value="ECO:0007669"/>
    <property type="project" value="UniProtKB-EC"/>
</dbReference>
<feature type="compositionally biased region" description="Low complexity" evidence="11">
    <location>
        <begin position="171"/>
        <end position="185"/>
    </location>
</feature>